<dbReference type="NCBIfam" id="TIGR00229">
    <property type="entry name" value="sensory_box"/>
    <property type="match status" value="1"/>
</dbReference>
<dbReference type="PRINTS" id="PR00344">
    <property type="entry name" value="BCTRLSENSOR"/>
</dbReference>
<dbReference type="InterPro" id="IPR000700">
    <property type="entry name" value="PAS-assoc_C"/>
</dbReference>
<evidence type="ECO:0000256" key="8">
    <source>
        <dbReference type="ARBA" id="ARBA00022777"/>
    </source>
</evidence>
<feature type="region of interest" description="Disordered" evidence="14">
    <location>
        <begin position="1"/>
        <end position="26"/>
    </location>
</feature>
<dbReference type="PROSITE" id="PS50113">
    <property type="entry name" value="PAC"/>
    <property type="match status" value="1"/>
</dbReference>
<keyword evidence="6" id="KW-0808">Transferase</keyword>
<comment type="catalytic activity">
    <reaction evidence="1">
        <text>ATP + protein L-histidine = ADP + protein N-phospho-L-histidine.</text>
        <dbReference type="EC" id="2.7.13.3"/>
    </reaction>
</comment>
<keyword evidence="8 18" id="KW-0418">Kinase</keyword>
<dbReference type="InterPro" id="IPR000014">
    <property type="entry name" value="PAS"/>
</dbReference>
<proteinExistence type="inferred from homology"/>
<dbReference type="InterPro" id="IPR005467">
    <property type="entry name" value="His_kinase_dom"/>
</dbReference>
<dbReference type="EMBL" id="AP018248">
    <property type="protein sequence ID" value="BAY99141.1"/>
    <property type="molecule type" value="Genomic_DNA"/>
</dbReference>
<keyword evidence="19" id="KW-1185">Reference proteome</keyword>
<dbReference type="GO" id="GO:0009927">
    <property type="term" value="F:histidine phosphotransfer kinase activity"/>
    <property type="evidence" value="ECO:0007669"/>
    <property type="project" value="TreeGrafter"/>
</dbReference>
<dbReference type="Gene3D" id="1.10.287.130">
    <property type="match status" value="1"/>
</dbReference>
<dbReference type="Pfam" id="PF02518">
    <property type="entry name" value="HATPase_c"/>
    <property type="match status" value="1"/>
</dbReference>
<evidence type="ECO:0000256" key="11">
    <source>
        <dbReference type="ARBA" id="ARBA00023136"/>
    </source>
</evidence>
<dbReference type="SMART" id="SM00065">
    <property type="entry name" value="GAF"/>
    <property type="match status" value="1"/>
</dbReference>
<dbReference type="PROSITE" id="PS50109">
    <property type="entry name" value="HIS_KIN"/>
    <property type="match status" value="1"/>
</dbReference>
<evidence type="ECO:0000256" key="12">
    <source>
        <dbReference type="ARBA" id="ARBA00023306"/>
    </source>
</evidence>
<protein>
    <recommendedName>
        <fullName evidence="13">Circadian input-output histidine kinase CikA</fullName>
        <ecNumber evidence="4">2.7.13.3</ecNumber>
    </recommendedName>
</protein>
<evidence type="ECO:0000256" key="1">
    <source>
        <dbReference type="ARBA" id="ARBA00000085"/>
    </source>
</evidence>
<dbReference type="Gene3D" id="3.30.450.40">
    <property type="match status" value="1"/>
</dbReference>
<gene>
    <name evidence="18" type="ORF">NIES37_31200</name>
</gene>
<evidence type="ECO:0000256" key="9">
    <source>
        <dbReference type="ARBA" id="ARBA00022840"/>
    </source>
</evidence>
<dbReference type="CDD" id="cd16922">
    <property type="entry name" value="HATPase_EvgS-ArcB-TorS-like"/>
    <property type="match status" value="1"/>
</dbReference>
<feature type="domain" description="PAC" evidence="17">
    <location>
        <begin position="284"/>
        <end position="336"/>
    </location>
</feature>
<dbReference type="Pfam" id="PF01590">
    <property type="entry name" value="GAF"/>
    <property type="match status" value="1"/>
</dbReference>
<dbReference type="SMART" id="SM00387">
    <property type="entry name" value="HATPase_c"/>
    <property type="match status" value="1"/>
</dbReference>
<dbReference type="InterPro" id="IPR001610">
    <property type="entry name" value="PAC"/>
</dbReference>
<dbReference type="FunFam" id="3.30.565.10:FF:000010">
    <property type="entry name" value="Sensor histidine kinase RcsC"/>
    <property type="match status" value="1"/>
</dbReference>
<dbReference type="SUPFAM" id="SSF55785">
    <property type="entry name" value="PYP-like sensor domain (PAS domain)"/>
    <property type="match status" value="1"/>
</dbReference>
<dbReference type="Proteomes" id="UP000218785">
    <property type="component" value="Chromosome"/>
</dbReference>
<evidence type="ECO:0000313" key="19">
    <source>
        <dbReference type="Proteomes" id="UP000218785"/>
    </source>
</evidence>
<dbReference type="FunFam" id="1.10.287.130:FF:000038">
    <property type="entry name" value="Sensory transduction histidine kinase"/>
    <property type="match status" value="1"/>
</dbReference>
<dbReference type="PROSITE" id="PS50112">
    <property type="entry name" value="PAS"/>
    <property type="match status" value="1"/>
</dbReference>
<feature type="domain" description="Histidine kinase" evidence="15">
    <location>
        <begin position="354"/>
        <end position="572"/>
    </location>
</feature>
<name>A0A1Z4N0J2_9CYAN</name>
<feature type="domain" description="PAS" evidence="16">
    <location>
        <begin position="203"/>
        <end position="248"/>
    </location>
</feature>
<evidence type="ECO:0000256" key="10">
    <source>
        <dbReference type="ARBA" id="ARBA00023012"/>
    </source>
</evidence>
<dbReference type="GO" id="GO:0000155">
    <property type="term" value="F:phosphorelay sensor kinase activity"/>
    <property type="evidence" value="ECO:0007669"/>
    <property type="project" value="InterPro"/>
</dbReference>
<reference evidence="18 19" key="1">
    <citation type="submission" date="2017-06" db="EMBL/GenBank/DDBJ databases">
        <title>Genome sequencing of cyanobaciteial culture collection at National Institute for Environmental Studies (NIES).</title>
        <authorList>
            <person name="Hirose Y."/>
            <person name="Shimura Y."/>
            <person name="Fujisawa T."/>
            <person name="Nakamura Y."/>
            <person name="Kawachi M."/>
        </authorList>
    </citation>
    <scope>NUCLEOTIDE SEQUENCE [LARGE SCALE GENOMIC DNA]</scope>
    <source>
        <strain evidence="18 19">NIES-37</strain>
    </source>
</reference>
<dbReference type="InterPro" id="IPR036097">
    <property type="entry name" value="HisK_dim/P_sf"/>
</dbReference>
<organism evidence="18 19">
    <name type="scientific">Tolypothrix tenuis PCC 7101</name>
    <dbReference type="NCBI Taxonomy" id="231146"/>
    <lineage>
        <taxon>Bacteria</taxon>
        <taxon>Bacillati</taxon>
        <taxon>Cyanobacteriota</taxon>
        <taxon>Cyanophyceae</taxon>
        <taxon>Nostocales</taxon>
        <taxon>Tolypothrichaceae</taxon>
        <taxon>Tolypothrix</taxon>
    </lineage>
</organism>
<dbReference type="InterPro" id="IPR003594">
    <property type="entry name" value="HATPase_dom"/>
</dbReference>
<keyword evidence="10" id="KW-0902">Two-component regulatory system</keyword>
<evidence type="ECO:0000259" key="15">
    <source>
        <dbReference type="PROSITE" id="PS50109"/>
    </source>
</evidence>
<dbReference type="Pfam" id="PF13426">
    <property type="entry name" value="PAS_9"/>
    <property type="match status" value="1"/>
</dbReference>
<dbReference type="Pfam" id="PF00512">
    <property type="entry name" value="HisKA"/>
    <property type="match status" value="1"/>
</dbReference>
<sequence length="576" mass="64138">MHVVAARDITEAKQSPGALQTREHARRKQSQTLVQLARSKTFQQGNLNAAFQEITEAAARTLNVQRVGVWLYNQDHSTLECIDLYDFKTKEHTCGLSLLKANYPDYFQALSEERSIAADDAINDMRTQELSQSYLSVLGIASLLNAPIWLGGRLVGVVSHEHLGEIRQWTLEEENFAGSMADFVSLAIEASERNAAESALRQSEAQFRAIFECSSIGIGLIDMKVEIVDANPALCQMLGYSREELFGQRFTNYISQQKGDLELFGQLVSGINQDPEKLVQRNRIEMERLFLHKQGGLVWTHLSVSVIRDSYGNPAFFLAIVEDITERKQTELKLRASQAAAEAGSRAKSEFLATMSHELRTPLNAIMGLSQLLQQEMVGPLNEKQQEYISCVYSSGQHLLALINDILDLSKVEAGKEELLQLPLLVRDVCNYVISTVSDQALDKELELSNEIDSEAEIFIGDERRVKQMLLNLLTNAIKFTPAGKVSLEVKKVSNGITFTVADTGIGIDPNNFQFLFEPFKQLDSRLNRQYEGTGLGLALTRKLARLHGGDVTVESALGQGSRFTLFLPDQPYSGS</sequence>
<dbReference type="CDD" id="cd00130">
    <property type="entry name" value="PAS"/>
    <property type="match status" value="1"/>
</dbReference>
<dbReference type="InterPro" id="IPR036890">
    <property type="entry name" value="HATPase_C_sf"/>
</dbReference>
<evidence type="ECO:0000259" key="17">
    <source>
        <dbReference type="PROSITE" id="PS50113"/>
    </source>
</evidence>
<dbReference type="SUPFAM" id="SSF55874">
    <property type="entry name" value="ATPase domain of HSP90 chaperone/DNA topoisomerase II/histidine kinase"/>
    <property type="match status" value="1"/>
</dbReference>
<dbReference type="EC" id="2.7.13.3" evidence="4"/>
<comment type="similarity">
    <text evidence="3">In the N-terminal section; belongs to the phytochrome family.</text>
</comment>
<keyword evidence="5" id="KW-0597">Phosphoprotein</keyword>
<evidence type="ECO:0000256" key="4">
    <source>
        <dbReference type="ARBA" id="ARBA00012438"/>
    </source>
</evidence>
<accession>A0A1Z4N0J2</accession>
<dbReference type="AlphaFoldDB" id="A0A1Z4N0J2"/>
<dbReference type="PANTHER" id="PTHR43047:SF63">
    <property type="entry name" value="HISTIDINE KINASE"/>
    <property type="match status" value="1"/>
</dbReference>
<evidence type="ECO:0000256" key="7">
    <source>
        <dbReference type="ARBA" id="ARBA00022741"/>
    </source>
</evidence>
<keyword evidence="7" id="KW-0547">Nucleotide-binding</keyword>
<dbReference type="RefSeq" id="WP_096577067.1">
    <property type="nucleotide sequence ID" value="NZ_CAWNJS010000001.1"/>
</dbReference>
<evidence type="ECO:0000256" key="14">
    <source>
        <dbReference type="SAM" id="MobiDB-lite"/>
    </source>
</evidence>
<keyword evidence="9" id="KW-0067">ATP-binding</keyword>
<dbReference type="SMART" id="SM00091">
    <property type="entry name" value="PAS"/>
    <property type="match status" value="1"/>
</dbReference>
<evidence type="ECO:0000256" key="13">
    <source>
        <dbReference type="ARBA" id="ARBA00074306"/>
    </source>
</evidence>
<dbReference type="KEGG" id="ttq:NIES37_31200"/>
<dbReference type="InterPro" id="IPR003661">
    <property type="entry name" value="HisK_dim/P_dom"/>
</dbReference>
<dbReference type="InterPro" id="IPR003018">
    <property type="entry name" value="GAF"/>
</dbReference>
<evidence type="ECO:0000256" key="2">
    <source>
        <dbReference type="ARBA" id="ARBA00004370"/>
    </source>
</evidence>
<evidence type="ECO:0000259" key="16">
    <source>
        <dbReference type="PROSITE" id="PS50112"/>
    </source>
</evidence>
<keyword evidence="11" id="KW-0472">Membrane</keyword>
<comment type="subcellular location">
    <subcellularLocation>
        <location evidence="2">Membrane</location>
    </subcellularLocation>
</comment>
<dbReference type="SMART" id="SM00086">
    <property type="entry name" value="PAC"/>
    <property type="match status" value="1"/>
</dbReference>
<dbReference type="PANTHER" id="PTHR43047">
    <property type="entry name" value="TWO-COMPONENT HISTIDINE PROTEIN KINASE"/>
    <property type="match status" value="1"/>
</dbReference>
<evidence type="ECO:0000256" key="5">
    <source>
        <dbReference type="ARBA" id="ARBA00022553"/>
    </source>
</evidence>
<evidence type="ECO:0000313" key="18">
    <source>
        <dbReference type="EMBL" id="BAY99141.1"/>
    </source>
</evidence>
<dbReference type="Gene3D" id="3.30.450.20">
    <property type="entry name" value="PAS domain"/>
    <property type="match status" value="1"/>
</dbReference>
<dbReference type="CDD" id="cd00082">
    <property type="entry name" value="HisKA"/>
    <property type="match status" value="1"/>
</dbReference>
<dbReference type="Gene3D" id="3.30.565.10">
    <property type="entry name" value="Histidine kinase-like ATPase, C-terminal domain"/>
    <property type="match status" value="1"/>
</dbReference>
<dbReference type="SUPFAM" id="SSF47384">
    <property type="entry name" value="Homodimeric domain of signal transducing histidine kinase"/>
    <property type="match status" value="1"/>
</dbReference>
<keyword evidence="12" id="KW-0131">Cell cycle</keyword>
<dbReference type="GO" id="GO:0005886">
    <property type="term" value="C:plasma membrane"/>
    <property type="evidence" value="ECO:0007669"/>
    <property type="project" value="TreeGrafter"/>
</dbReference>
<evidence type="ECO:0000256" key="6">
    <source>
        <dbReference type="ARBA" id="ARBA00022679"/>
    </source>
</evidence>
<dbReference type="InterPro" id="IPR004358">
    <property type="entry name" value="Sig_transdc_His_kin-like_C"/>
</dbReference>
<dbReference type="SMART" id="SM00388">
    <property type="entry name" value="HisKA"/>
    <property type="match status" value="1"/>
</dbReference>
<dbReference type="InterPro" id="IPR029016">
    <property type="entry name" value="GAF-like_dom_sf"/>
</dbReference>
<dbReference type="SUPFAM" id="SSF55781">
    <property type="entry name" value="GAF domain-like"/>
    <property type="match status" value="1"/>
</dbReference>
<dbReference type="InterPro" id="IPR035965">
    <property type="entry name" value="PAS-like_dom_sf"/>
</dbReference>
<dbReference type="GO" id="GO:0005524">
    <property type="term" value="F:ATP binding"/>
    <property type="evidence" value="ECO:0007669"/>
    <property type="project" value="UniProtKB-KW"/>
</dbReference>
<evidence type="ECO:0000256" key="3">
    <source>
        <dbReference type="ARBA" id="ARBA00006402"/>
    </source>
</evidence>